<evidence type="ECO:0000313" key="2">
    <source>
        <dbReference type="Proteomes" id="UP001225605"/>
    </source>
</evidence>
<dbReference type="Proteomes" id="UP001225605">
    <property type="component" value="Unassembled WGS sequence"/>
</dbReference>
<proteinExistence type="predicted"/>
<keyword evidence="2" id="KW-1185">Reference proteome</keyword>
<name>A0ABU0X062_9PSEU</name>
<evidence type="ECO:0000313" key="1">
    <source>
        <dbReference type="EMBL" id="MDQ2585511.1"/>
    </source>
</evidence>
<dbReference type="EMBL" id="NSDM01000006">
    <property type="protein sequence ID" value="MDQ2585511.1"/>
    <property type="molecule type" value="Genomic_DNA"/>
</dbReference>
<organism evidence="1 2">
    <name type="scientific">Saccharothrix yanglingensis</name>
    <dbReference type="NCBI Taxonomy" id="659496"/>
    <lineage>
        <taxon>Bacteria</taxon>
        <taxon>Bacillati</taxon>
        <taxon>Actinomycetota</taxon>
        <taxon>Actinomycetes</taxon>
        <taxon>Pseudonocardiales</taxon>
        <taxon>Pseudonocardiaceae</taxon>
        <taxon>Saccharothrix</taxon>
    </lineage>
</organism>
<protein>
    <submittedName>
        <fullName evidence="1">Uncharacterized protein</fullName>
    </submittedName>
</protein>
<sequence>MAQQTVSAELAADHALPGLLGITKDRGRVVVRLDLPRSIDHLPKSLLPGVEALVVGYLVRLHRRSRPKEREQVTVTADHLTARLHKDDLPHFLVGLSALLEGAVYWSRVR</sequence>
<dbReference type="RefSeq" id="WP_306746701.1">
    <property type="nucleotide sequence ID" value="NZ_NSDM01000006.1"/>
</dbReference>
<reference evidence="1 2" key="1">
    <citation type="submission" date="2017-06" db="EMBL/GenBank/DDBJ databases">
        <title>Cultured bacterium strain Saccharothrix yanglingensis Hhs.015.</title>
        <authorList>
            <person name="Xia Y."/>
        </authorList>
    </citation>
    <scope>NUCLEOTIDE SEQUENCE [LARGE SCALE GENOMIC DNA]</scope>
    <source>
        <strain evidence="1 2">Hhs.015</strain>
    </source>
</reference>
<gene>
    <name evidence="1" type="ORF">CKY47_16290</name>
</gene>
<comment type="caution">
    <text evidence="1">The sequence shown here is derived from an EMBL/GenBank/DDBJ whole genome shotgun (WGS) entry which is preliminary data.</text>
</comment>
<accession>A0ABU0X062</accession>